<accession>Q7MQL8</accession>
<dbReference type="Gene3D" id="3.40.50.12580">
    <property type="match status" value="1"/>
</dbReference>
<evidence type="ECO:0008006" key="3">
    <source>
        <dbReference type="Google" id="ProtNLM"/>
    </source>
</evidence>
<dbReference type="AlphaFoldDB" id="Q7MQL8"/>
<sequence>MKNKTYIYPKGRNGLALQEARKFLGEEEADFIDDSDSARSLIQLSKQIQEEKATVLIASNWLHDQLKDKLQSQGITRIENGVKLYGERLKEYLKSRWDIEFREGIKGMPPLVGYILGGFAKEKHLGDIDQHLLQMGAQVVYICLSQEALEKNRDRVAKHPHLVANYDLIAELEFPLILGSKDFLSGHKTISAYTGHACCGLLMMYFGQYRLQMNAAVEALMANYDILLAPTRRVARFYEQLKEERGLGSPLVVEAGYPSLDLQILDYEDYLKNHSINSTDVIVTANAETEILTSLFDALLNIGMNIIFRPHPLDLDSKTVYDMERLYKGNERVLIDKMPTLSAELLARSITLISDWSSLAYSYPFTTLKPVILFDPYGEFIQYDGYGSKIKFFDENIHIVCSKDTEVVHQVGCIKKELRHWNESIGRYRKEELLNFLSSSEKIAEFLFNHIK</sequence>
<organism evidence="2">
    <name type="scientific">Wolinella succinogenes (strain ATCC 29543 / DSM 1740 / CCUG 13145 / JCM 31913 / LMG 7466 / NCTC 11488 / FDC 602W)</name>
    <name type="common">Vibrio succinogenes</name>
    <dbReference type="NCBI Taxonomy" id="273121"/>
    <lineage>
        <taxon>Bacteria</taxon>
        <taxon>Pseudomonadati</taxon>
        <taxon>Campylobacterota</taxon>
        <taxon>Epsilonproteobacteria</taxon>
        <taxon>Campylobacterales</taxon>
        <taxon>Helicobacteraceae</taxon>
        <taxon>Wolinella</taxon>
    </lineage>
</organism>
<dbReference type="eggNOG" id="COG1887">
    <property type="taxonomic scope" value="Bacteria"/>
</dbReference>
<evidence type="ECO:0000313" key="1">
    <source>
        <dbReference type="EMBL" id="CAE11186.1"/>
    </source>
</evidence>
<protein>
    <recommendedName>
        <fullName evidence="3">CDP-Glycerol:Poly(Glycerophosphate) glycerophosphotransferase</fullName>
    </recommendedName>
</protein>
<dbReference type="STRING" id="273121.WS2196"/>
<keyword evidence="2" id="KW-1185">Reference proteome</keyword>
<dbReference type="HOGENOM" id="CLU_026426_0_0_7"/>
<gene>
    <name evidence="1" type="ordered locus">WS2196</name>
</gene>
<dbReference type="InterPro" id="IPR043148">
    <property type="entry name" value="TagF_C"/>
</dbReference>
<proteinExistence type="predicted"/>
<dbReference type="EMBL" id="BX571662">
    <property type="protein sequence ID" value="CAE11186.1"/>
    <property type="molecule type" value="Genomic_DNA"/>
</dbReference>
<evidence type="ECO:0000313" key="2">
    <source>
        <dbReference type="Proteomes" id="UP000000422"/>
    </source>
</evidence>
<dbReference type="KEGG" id="wsu:WS2196"/>
<reference evidence="1 2" key="1">
    <citation type="journal article" date="2003" name="Proc. Natl. Acad. Sci. U.S.A.">
        <title>Complete genome sequence and analysis of Wolinella succinogenes.</title>
        <authorList>
            <person name="Baar C."/>
            <person name="Eppinger M."/>
            <person name="Raddatz G."/>
            <person name="Simon JM."/>
            <person name="Lanz C."/>
            <person name="Klimmek O."/>
            <person name="Nandakumar R."/>
            <person name="Gross R."/>
            <person name="Rosinus A."/>
            <person name="Keller H."/>
            <person name="Jagtap P."/>
            <person name="Linke B."/>
            <person name="Meyer F."/>
            <person name="Lederer H."/>
            <person name="Schuster S.C."/>
        </authorList>
    </citation>
    <scope>NUCLEOTIDE SEQUENCE [LARGE SCALE GENOMIC DNA]</scope>
    <source>
        <strain evidence="2">ATCC 29543 / DSM 1740 / CCUG 13145 / JCM 31913 / LMG 7466 / NCTC 11488 / FDC 602W</strain>
    </source>
</reference>
<name>Q7MQL8_WOLSU</name>
<dbReference type="Proteomes" id="UP000000422">
    <property type="component" value="Chromosome"/>
</dbReference>